<dbReference type="InterPro" id="IPR011969">
    <property type="entry name" value="Clan_AA_Asp_peptidase_C"/>
</dbReference>
<gene>
    <name evidence="1" type="ORF">H0A75_02605</name>
</gene>
<reference evidence="1 2" key="1">
    <citation type="submission" date="2020-05" db="EMBL/GenBank/DDBJ databases">
        <title>Horizontal transmission and recombination maintain forever young bacterial symbiont genomes.</title>
        <authorList>
            <person name="Russell S.L."/>
            <person name="Pepper-Tunick E."/>
            <person name="Svedberg J."/>
            <person name="Byrne A."/>
            <person name="Ruelas Castillo J."/>
            <person name="Vollmers C."/>
            <person name="Beinart R.A."/>
            <person name="Corbett-Detig R."/>
        </authorList>
    </citation>
    <scope>NUCLEOTIDE SEQUENCE [LARGE SCALE GENOMIC DNA]</scope>
    <source>
        <strain evidence="1">4727-3</strain>
    </source>
</reference>
<dbReference type="InterPro" id="IPR034122">
    <property type="entry name" value="Retropepsin-like_bacterial"/>
</dbReference>
<dbReference type="NCBIfam" id="TIGR02281">
    <property type="entry name" value="clan_AA_DTGA"/>
    <property type="match status" value="1"/>
</dbReference>
<evidence type="ECO:0000313" key="1">
    <source>
        <dbReference type="EMBL" id="NYT46701.1"/>
    </source>
</evidence>
<dbReference type="CDD" id="cd05483">
    <property type="entry name" value="retropepsin_like_bacteria"/>
    <property type="match status" value="1"/>
</dbReference>
<keyword evidence="1" id="KW-0645">Protease</keyword>
<proteinExistence type="predicted"/>
<comment type="caution">
    <text evidence="1">The sequence shown here is derived from an EMBL/GenBank/DDBJ whole genome shotgun (WGS) entry which is preliminary data.</text>
</comment>
<organism evidence="1 2">
    <name type="scientific">Candidatus Methanofishera endochildressiae</name>
    <dbReference type="NCBI Taxonomy" id="2738884"/>
    <lineage>
        <taxon>Bacteria</taxon>
        <taxon>Pseudomonadati</taxon>
        <taxon>Pseudomonadota</taxon>
        <taxon>Gammaproteobacteria</taxon>
        <taxon>Candidatus Methanofishera</taxon>
    </lineage>
</organism>
<dbReference type="Proteomes" id="UP000537890">
    <property type="component" value="Unassembled WGS sequence"/>
</dbReference>
<dbReference type="GO" id="GO:0004190">
    <property type="term" value="F:aspartic-type endopeptidase activity"/>
    <property type="evidence" value="ECO:0007669"/>
    <property type="project" value="InterPro"/>
</dbReference>
<dbReference type="InterPro" id="IPR021109">
    <property type="entry name" value="Peptidase_aspartic_dom_sf"/>
</dbReference>
<evidence type="ECO:0000313" key="2">
    <source>
        <dbReference type="Proteomes" id="UP000537890"/>
    </source>
</evidence>
<keyword evidence="1" id="KW-0378">Hydrolase</keyword>
<dbReference type="PROSITE" id="PS00141">
    <property type="entry name" value="ASP_PROTEASE"/>
    <property type="match status" value="1"/>
</dbReference>
<accession>A0A7Z0SD89</accession>
<dbReference type="AlphaFoldDB" id="A0A7Z0SD89"/>
<dbReference type="Pfam" id="PF13975">
    <property type="entry name" value="gag-asp_proteas"/>
    <property type="match status" value="1"/>
</dbReference>
<sequence length="170" mass="18766">MKHPILLVVLSFIALYFLADNLLKRQSPTYAIKHPNDFVQQMFYKNPIELTEKGIIIVADRRGHYSGAGSINGHPMEFMIDTGATRIAVPGKLAKQAGLEYGMPVVSQTAAGNVRSYQTIIPTLQIGTITLHNTHAVILDKLNQVLIGMSVLKQFKVTQFDGKMTIEASN</sequence>
<dbReference type="EMBL" id="JACCHS010000029">
    <property type="protein sequence ID" value="NYT46701.1"/>
    <property type="molecule type" value="Genomic_DNA"/>
</dbReference>
<dbReference type="SUPFAM" id="SSF50630">
    <property type="entry name" value="Acid proteases"/>
    <property type="match status" value="1"/>
</dbReference>
<name>A0A7Z0SD89_9GAMM</name>
<dbReference type="GO" id="GO:0006508">
    <property type="term" value="P:proteolysis"/>
    <property type="evidence" value="ECO:0007669"/>
    <property type="project" value="UniProtKB-KW"/>
</dbReference>
<dbReference type="InterPro" id="IPR001969">
    <property type="entry name" value="Aspartic_peptidase_AS"/>
</dbReference>
<protein>
    <submittedName>
        <fullName evidence="1">Retroviral-like aspartic protease family protein</fullName>
    </submittedName>
</protein>
<dbReference type="Gene3D" id="2.40.70.10">
    <property type="entry name" value="Acid Proteases"/>
    <property type="match status" value="1"/>
</dbReference>